<dbReference type="PROSITE" id="PS52050">
    <property type="entry name" value="WYL"/>
    <property type="match status" value="1"/>
</dbReference>
<dbReference type="AlphaFoldDB" id="A4C3V4"/>
<dbReference type="InterPro" id="IPR026881">
    <property type="entry name" value="WYL_dom"/>
</dbReference>
<keyword evidence="1" id="KW-0472">Membrane</keyword>
<gene>
    <name evidence="5" type="ORF">PTD2_01666</name>
</gene>
<dbReference type="PANTHER" id="PTHR34580">
    <property type="match status" value="1"/>
</dbReference>
<evidence type="ECO:0000259" key="4">
    <source>
        <dbReference type="Pfam" id="PF26109"/>
    </source>
</evidence>
<evidence type="ECO:0000259" key="2">
    <source>
        <dbReference type="Pfam" id="PF13280"/>
    </source>
</evidence>
<dbReference type="PANTHER" id="PTHR34580:SF3">
    <property type="entry name" value="PROTEIN PAFB"/>
    <property type="match status" value="1"/>
</dbReference>
<dbReference type="Pfam" id="PF13280">
    <property type="entry name" value="WYL"/>
    <property type="match status" value="1"/>
</dbReference>
<dbReference type="InterPro" id="IPR059020">
    <property type="entry name" value="CapW_CTD"/>
</dbReference>
<evidence type="ECO:0000256" key="1">
    <source>
        <dbReference type="SAM" id="Phobius"/>
    </source>
</evidence>
<dbReference type="InterPro" id="IPR016634">
    <property type="entry name" value="CapW-like"/>
</dbReference>
<accession>A4C3V4</accession>
<proteinExistence type="predicted"/>
<dbReference type="Proteomes" id="UP000006201">
    <property type="component" value="Unassembled WGS sequence"/>
</dbReference>
<evidence type="ECO:0000313" key="5">
    <source>
        <dbReference type="EMBL" id="EAR30236.1"/>
    </source>
</evidence>
<evidence type="ECO:0000313" key="6">
    <source>
        <dbReference type="Proteomes" id="UP000006201"/>
    </source>
</evidence>
<sequence length="301" mass="35105">MFKPTFLGWLFIFSLYYQGGIFLGARTMRKDDLLRYQLIEVILLWEGRLTARHLTDYFSISRPSAQKSITDYKELNPTAFARNNSEKGHIAVAGFEPLFISSDFAQYQQFFAAQPESDSPLHFAIELLPVPLRNVTPEWVRPILLAIKQSLRLDIGYLSLSSPDYEDRIIQPHSIVFDGFRYHVRGFCEKNQDFRDFVLSRFNGEFVFEGAATHTAADDLLWQTWLDVVICPDQRLALKQRQCIEFDYQMQDGKKVIRTRAALLNYLLQRLRVDIYQTDAQSQQIIIEPECRKALSPYLNR</sequence>
<dbReference type="InterPro" id="IPR059019">
    <property type="entry name" value="WHD_CapW"/>
</dbReference>
<comment type="caution">
    <text evidence="5">The sequence shown here is derived from an EMBL/GenBank/DDBJ whole genome shotgun (WGS) entry which is preliminary data.</text>
</comment>
<dbReference type="Pfam" id="PF26107">
    <property type="entry name" value="BrxR_CTD"/>
    <property type="match status" value="1"/>
</dbReference>
<reference evidence="5 6" key="1">
    <citation type="submission" date="2006-02" db="EMBL/GenBank/DDBJ databases">
        <authorList>
            <person name="Moran M.A."/>
            <person name="Kjelleberg S."/>
            <person name="Egan S."/>
            <person name="Saunders N."/>
            <person name="Thomas T."/>
            <person name="Ferriera S."/>
            <person name="Johnson J."/>
            <person name="Kravitz S."/>
            <person name="Halpern A."/>
            <person name="Remington K."/>
            <person name="Beeson K."/>
            <person name="Tran B."/>
            <person name="Rogers Y.-H."/>
            <person name="Friedman R."/>
            <person name="Venter J.C."/>
        </authorList>
    </citation>
    <scope>NUCLEOTIDE SEQUENCE [LARGE SCALE GENOMIC DNA]</scope>
    <source>
        <strain evidence="5 6">D2</strain>
    </source>
</reference>
<dbReference type="eggNOG" id="COG2378">
    <property type="taxonomic scope" value="Bacteria"/>
</dbReference>
<organism evidence="5 6">
    <name type="scientific">Pseudoalteromonas tunicata D2</name>
    <dbReference type="NCBI Taxonomy" id="87626"/>
    <lineage>
        <taxon>Bacteria</taxon>
        <taxon>Pseudomonadati</taxon>
        <taxon>Pseudomonadota</taxon>
        <taxon>Gammaproteobacteria</taxon>
        <taxon>Alteromonadales</taxon>
        <taxon>Pseudoalteromonadaceae</taxon>
        <taxon>Pseudoalteromonas</taxon>
    </lineage>
</organism>
<protein>
    <submittedName>
        <fullName evidence="5">Uncharacterized protein</fullName>
    </submittedName>
</protein>
<keyword evidence="1" id="KW-0812">Transmembrane</keyword>
<feature type="domain" description="WYL" evidence="2">
    <location>
        <begin position="140"/>
        <end position="202"/>
    </location>
</feature>
<dbReference type="HOGENOM" id="CLU_054168_2_0_6"/>
<feature type="transmembrane region" description="Helical" evidence="1">
    <location>
        <begin position="6"/>
        <end position="25"/>
    </location>
</feature>
<evidence type="ECO:0000259" key="3">
    <source>
        <dbReference type="Pfam" id="PF26107"/>
    </source>
</evidence>
<dbReference type="InterPro" id="IPR051534">
    <property type="entry name" value="CBASS_pafABC_assoc_protein"/>
</dbReference>
<keyword evidence="1" id="KW-1133">Transmembrane helix</keyword>
<feature type="domain" description="DNA-binding transcriptional repressor CapW C-terminal dimerisation" evidence="3">
    <location>
        <begin position="225"/>
        <end position="290"/>
    </location>
</feature>
<dbReference type="EMBL" id="AAOH01000001">
    <property type="protein sequence ID" value="EAR30236.1"/>
    <property type="molecule type" value="Genomic_DNA"/>
</dbReference>
<dbReference type="PIRSF" id="PIRSF015558">
    <property type="entry name" value="Txn_reg_DeoR_prd"/>
    <property type="match status" value="1"/>
</dbReference>
<dbReference type="Pfam" id="PF26109">
    <property type="entry name" value="WHD_BrxR"/>
    <property type="match status" value="1"/>
</dbReference>
<feature type="domain" description="DNA-binding transcriptional repressor CapW winged helix-turn-helix" evidence="4">
    <location>
        <begin position="33"/>
        <end position="111"/>
    </location>
</feature>
<name>A4C3V4_9GAMM</name>
<dbReference type="STRING" id="87626.PTD2_01666"/>
<keyword evidence="6" id="KW-1185">Reference proteome</keyword>